<dbReference type="AlphaFoldDB" id="A0A813ZJK6"/>
<dbReference type="EMBL" id="CAJOAY010000460">
    <property type="protein sequence ID" value="CAF3670486.1"/>
    <property type="molecule type" value="Genomic_DNA"/>
</dbReference>
<organism evidence="2 4">
    <name type="scientific">Adineta steineri</name>
    <dbReference type="NCBI Taxonomy" id="433720"/>
    <lineage>
        <taxon>Eukaryota</taxon>
        <taxon>Metazoa</taxon>
        <taxon>Spiralia</taxon>
        <taxon>Gnathifera</taxon>
        <taxon>Rotifera</taxon>
        <taxon>Eurotatoria</taxon>
        <taxon>Bdelloidea</taxon>
        <taxon>Adinetida</taxon>
        <taxon>Adinetidae</taxon>
        <taxon>Adineta</taxon>
    </lineage>
</organism>
<comment type="caution">
    <text evidence="2">The sequence shown here is derived from an EMBL/GenBank/DDBJ whole genome shotgun (WGS) entry which is preliminary data.</text>
</comment>
<evidence type="ECO:0000313" key="3">
    <source>
        <dbReference type="EMBL" id="CAF3670486.1"/>
    </source>
</evidence>
<reference evidence="2" key="1">
    <citation type="submission" date="2021-02" db="EMBL/GenBank/DDBJ databases">
        <authorList>
            <person name="Nowell W R."/>
        </authorList>
    </citation>
    <scope>NUCLEOTIDE SEQUENCE</scope>
</reference>
<gene>
    <name evidence="3" type="ORF">OKA104_LOCUS10400</name>
    <name evidence="2" type="ORF">VCS650_LOCUS9318</name>
</gene>
<evidence type="ECO:0000313" key="2">
    <source>
        <dbReference type="EMBL" id="CAF0901226.1"/>
    </source>
</evidence>
<dbReference type="OrthoDB" id="9975454at2759"/>
<dbReference type="Proteomes" id="UP000663881">
    <property type="component" value="Unassembled WGS sequence"/>
</dbReference>
<dbReference type="PANTHER" id="PTHR39441">
    <property type="entry name" value="DUF2252 DOMAIN-CONTAINING PROTEIN"/>
    <property type="match status" value="1"/>
</dbReference>
<dbReference type="Proteomes" id="UP000663891">
    <property type="component" value="Unassembled WGS sequence"/>
</dbReference>
<dbReference type="Pfam" id="PF10009">
    <property type="entry name" value="DUF2252"/>
    <property type="match status" value="1"/>
</dbReference>
<protein>
    <recommendedName>
        <fullName evidence="5">DUF2252 domain-containing protein</fullName>
    </recommendedName>
</protein>
<accession>A0A813ZJK6</accession>
<evidence type="ECO:0000313" key="4">
    <source>
        <dbReference type="Proteomes" id="UP000663891"/>
    </source>
</evidence>
<dbReference type="InterPro" id="IPR018721">
    <property type="entry name" value="DUF2252"/>
</dbReference>
<feature type="compositionally biased region" description="Basic residues" evidence="1">
    <location>
        <begin position="12"/>
        <end position="26"/>
    </location>
</feature>
<dbReference type="PANTHER" id="PTHR39441:SF1">
    <property type="entry name" value="DUF2252 DOMAIN-CONTAINING PROTEIN"/>
    <property type="match status" value="1"/>
</dbReference>
<name>A0A813ZJK6_9BILA</name>
<sequence length="511" mass="58776">MSTPSPSTDSQRRHHHHHHHHHHPHHPPSSDNPPNLLNLENDQERTNYIIDTFVKNFGESMRENPKGWRGRFRKMASDEFAFYRGSAVLFYRDLHRTLAEDPWLKHCKKASTIFIHGDLHAENFGTYIDRFGLINFDVNDFDEGYIGPFTWDIKRLVASLNLVTFSKAYCDKKIEKIITCVVRSYLTQIYEYCKSPEQHNIPISSENTQGPINKLIKESRLGSKEAHLDTMTTVENYERRFIRSNIVKDVSDDVRHQLLLAFQEYVRTIPEGKKEASWTYRVKDIVSRSSPGIGSAGAISYNILIQGRTQALETDVVIFMKPATKSAVATVIKTPELEQYFRHDGLRTVLCAYAMHAVTTKWLGYTTLNNQIPLFVDEVATHSQDLDWKDINDFEEICQTAEILGKAMAKIHCIADIDSIDKEQHGEQHAHLIPFNLIPRHSEITIRDAIGGNDEAFVKDMVTFAMTYGNAVRRDHRLFFEAFRNEQIPIINEEQAQSEQHQPPPVPQSGQ</sequence>
<evidence type="ECO:0008006" key="5">
    <source>
        <dbReference type="Google" id="ProtNLM"/>
    </source>
</evidence>
<dbReference type="EMBL" id="CAJNON010000064">
    <property type="protein sequence ID" value="CAF0901226.1"/>
    <property type="molecule type" value="Genomic_DNA"/>
</dbReference>
<feature type="region of interest" description="Disordered" evidence="1">
    <location>
        <begin position="1"/>
        <end position="39"/>
    </location>
</feature>
<proteinExistence type="predicted"/>
<evidence type="ECO:0000256" key="1">
    <source>
        <dbReference type="SAM" id="MobiDB-lite"/>
    </source>
</evidence>